<gene>
    <name evidence="2" type="ORF">EW145_g3751</name>
</gene>
<dbReference type="EMBL" id="SGPK01000168">
    <property type="protein sequence ID" value="THH06912.1"/>
    <property type="molecule type" value="Genomic_DNA"/>
</dbReference>
<evidence type="ECO:0000313" key="3">
    <source>
        <dbReference type="Proteomes" id="UP000308199"/>
    </source>
</evidence>
<reference evidence="2 3" key="1">
    <citation type="submission" date="2019-02" db="EMBL/GenBank/DDBJ databases">
        <title>Genome sequencing of the rare red list fungi Phellinidium pouzarii.</title>
        <authorList>
            <person name="Buettner E."/>
            <person name="Kellner H."/>
        </authorList>
    </citation>
    <scope>NUCLEOTIDE SEQUENCE [LARGE SCALE GENOMIC DNA]</scope>
    <source>
        <strain evidence="2 3">DSM 108285</strain>
    </source>
</reference>
<organism evidence="2 3">
    <name type="scientific">Phellinidium pouzarii</name>
    <dbReference type="NCBI Taxonomy" id="167371"/>
    <lineage>
        <taxon>Eukaryota</taxon>
        <taxon>Fungi</taxon>
        <taxon>Dikarya</taxon>
        <taxon>Basidiomycota</taxon>
        <taxon>Agaricomycotina</taxon>
        <taxon>Agaricomycetes</taxon>
        <taxon>Hymenochaetales</taxon>
        <taxon>Hymenochaetaceae</taxon>
        <taxon>Phellinidium</taxon>
    </lineage>
</organism>
<accession>A0A4S4L601</accession>
<evidence type="ECO:0000313" key="2">
    <source>
        <dbReference type="EMBL" id="THH06912.1"/>
    </source>
</evidence>
<feature type="compositionally biased region" description="Polar residues" evidence="1">
    <location>
        <begin position="265"/>
        <end position="274"/>
    </location>
</feature>
<feature type="region of interest" description="Disordered" evidence="1">
    <location>
        <begin position="261"/>
        <end position="292"/>
    </location>
</feature>
<dbReference type="OrthoDB" id="2270193at2759"/>
<proteinExistence type="predicted"/>
<dbReference type="AlphaFoldDB" id="A0A4S4L601"/>
<protein>
    <submittedName>
        <fullName evidence="2">Uncharacterized protein</fullName>
    </submittedName>
</protein>
<evidence type="ECO:0000256" key="1">
    <source>
        <dbReference type="SAM" id="MobiDB-lite"/>
    </source>
</evidence>
<comment type="caution">
    <text evidence="2">The sequence shown here is derived from an EMBL/GenBank/DDBJ whole genome shotgun (WGS) entry which is preliminary data.</text>
</comment>
<sequence>MATTTTSQSPPPALPAHVVSFLLSYLSPFDRPLPSHLLSGSLRQRQHFLDLPNALDTPRDVAAYLSWPSSAASDSETLRLVDLLGALPSPENLDPLVVYPTKYSYDGEAVYAHAQVTVLNINGNGSDRLRLIFRWDAEDSENIMQDQDGNPTNTDGWKYHDVKPTPFPLDSHDSPQAALKFAANLASHSASAQALLHHTSVLMPSLNSVGIDYDSDGAYWDSYGRSDDDGQVYNISHSIAAHGETDDEKAEDAYWDQYASVHGSADSTRPSPLSQKRKLHEPSSSTASINADARRTDSYVTFGLDVKHIDLRHLSGLRDDLSPGTPSPEVLTRRLYTLSPRASPGPSPILSEFAHTNVVDADTKFSSFDSSEPPQISDGLTLMLPVHSQTGTISSDSDSAEIISPCPQLPPILSFSGLSEDKGNDAEAGLRDAIKGMYCLWSLMHKDHAITPDTIDQKDTFLRVVRDVVYGL</sequence>
<dbReference type="Proteomes" id="UP000308199">
    <property type="component" value="Unassembled WGS sequence"/>
</dbReference>
<keyword evidence="3" id="KW-1185">Reference proteome</keyword>
<name>A0A4S4L601_9AGAM</name>